<accession>A0A1Y3U3T4</accession>
<evidence type="ECO:0000313" key="2">
    <source>
        <dbReference type="Proteomes" id="UP000196560"/>
    </source>
</evidence>
<dbReference type="Proteomes" id="UP000196560">
    <property type="component" value="Unassembled WGS sequence"/>
</dbReference>
<keyword evidence="2" id="KW-1185">Reference proteome</keyword>
<comment type="caution">
    <text evidence="1">The sequence shown here is derived from an EMBL/GenBank/DDBJ whole genome shotgun (WGS) entry which is preliminary data.</text>
</comment>
<protein>
    <submittedName>
        <fullName evidence="1">Uncharacterized protein</fullName>
    </submittedName>
</protein>
<dbReference type="EMBL" id="NFHO01000004">
    <property type="protein sequence ID" value="OUN43434.1"/>
    <property type="molecule type" value="Genomic_DNA"/>
</dbReference>
<evidence type="ECO:0000313" key="1">
    <source>
        <dbReference type="EMBL" id="OUN43434.1"/>
    </source>
</evidence>
<name>A0A1Y3U3T4_9ACTN</name>
<sequence>MKSALNTMCFVALVLAVLGLGMIGAGFVWSGFDTDVFSTGIDHEHGVIVLGGDEVDPDVDLPLLSHLAEWGTFWVGSIDDAAATGGVLSQSY</sequence>
<dbReference type="AlphaFoldDB" id="A0A1Y3U3T4"/>
<dbReference type="RefSeq" id="WP_204206748.1">
    <property type="nucleotide sequence ID" value="NZ_NFHO01000004.1"/>
</dbReference>
<gene>
    <name evidence="1" type="ORF">B5G21_04690</name>
</gene>
<reference evidence="2" key="1">
    <citation type="submission" date="2017-04" db="EMBL/GenBank/DDBJ databases">
        <title>Function of individual gut microbiota members based on whole genome sequencing of pure cultures obtained from chicken caecum.</title>
        <authorList>
            <person name="Medvecky M."/>
            <person name="Cejkova D."/>
            <person name="Polansky O."/>
            <person name="Karasova D."/>
            <person name="Kubasova T."/>
            <person name="Cizek A."/>
            <person name="Rychlik I."/>
        </authorList>
    </citation>
    <scope>NUCLEOTIDE SEQUENCE [LARGE SCALE GENOMIC DNA]</scope>
    <source>
        <strain evidence="2">An70</strain>
    </source>
</reference>
<organism evidence="1 2">
    <name type="scientific">Enorma massiliensis</name>
    <dbReference type="NCBI Taxonomy" id="1472761"/>
    <lineage>
        <taxon>Bacteria</taxon>
        <taxon>Bacillati</taxon>
        <taxon>Actinomycetota</taxon>
        <taxon>Coriobacteriia</taxon>
        <taxon>Coriobacteriales</taxon>
        <taxon>Coriobacteriaceae</taxon>
        <taxon>Enorma</taxon>
    </lineage>
</organism>
<proteinExistence type="predicted"/>